<keyword evidence="2" id="KW-1185">Reference proteome</keyword>
<reference evidence="1 2" key="1">
    <citation type="submission" date="2019-03" db="EMBL/GenBank/DDBJ databases">
        <title>Bradyrhizobium diversity isolated from nodules of Chamaecrista fasciculata.</title>
        <authorList>
            <person name="Klepa M.S."/>
            <person name="Urquiaga M.O."/>
            <person name="Hungria M."/>
            <person name="Delamuta J.R."/>
        </authorList>
    </citation>
    <scope>NUCLEOTIDE SEQUENCE [LARGE SCALE GENOMIC DNA]</scope>
    <source>
        <strain evidence="1 2">CNPSo 3448</strain>
    </source>
</reference>
<comment type="caution">
    <text evidence="1">The sequence shown here is derived from an EMBL/GenBank/DDBJ whole genome shotgun (WGS) entry which is preliminary data.</text>
</comment>
<gene>
    <name evidence="1" type="ORF">E4K65_42535</name>
</gene>
<evidence type="ECO:0000313" key="1">
    <source>
        <dbReference type="EMBL" id="TFV37966.1"/>
    </source>
</evidence>
<accession>A0A4Y9L567</accession>
<dbReference type="AlphaFoldDB" id="A0A4Y9L567"/>
<dbReference type="Pfam" id="PF17963">
    <property type="entry name" value="Big_9"/>
    <property type="match status" value="1"/>
</dbReference>
<dbReference type="Proteomes" id="UP000297966">
    <property type="component" value="Unassembled WGS sequence"/>
</dbReference>
<name>A0A4Y9L567_9BRAD</name>
<sequence>MLDDQLFNFEKAFLLVPDSANSNNGKIDWGYTIADNALDFLNGDETLIVTSAVQVNDSHGGIANQDVAVTIHGSSDLKASPDSALVQKGHSIIGNVLANDTDPDIHHALHVTEVKFGTKTVTVAPNSSATIPGAFGALTFDAFGNYTYTETEPLRSATSSGAVDTFTYTVDDGHHGQAISSLSITVTSSPPPAESISYGVDYRVHSGTATTGVDLSAISDYDGFGQYSHNGGTQFVGTYLGTSPDSGYIRTNPDAGLFEHNDLSIVSVFERNPTKESTSHNWREHSRCRLGHCPDSALWSVGSLDSLSTSGVNTRSEVHKITH</sequence>
<dbReference type="EMBL" id="SPQT01000044">
    <property type="protein sequence ID" value="TFV37966.1"/>
    <property type="molecule type" value="Genomic_DNA"/>
</dbReference>
<organism evidence="1 2">
    <name type="scientific">Bradyrhizobium niftali</name>
    <dbReference type="NCBI Taxonomy" id="2560055"/>
    <lineage>
        <taxon>Bacteria</taxon>
        <taxon>Pseudomonadati</taxon>
        <taxon>Pseudomonadota</taxon>
        <taxon>Alphaproteobacteria</taxon>
        <taxon>Hyphomicrobiales</taxon>
        <taxon>Nitrobacteraceae</taxon>
        <taxon>Bradyrhizobium</taxon>
    </lineage>
</organism>
<protein>
    <submittedName>
        <fullName evidence="1">Uncharacterized protein</fullName>
    </submittedName>
</protein>
<dbReference type="NCBIfam" id="TIGR01965">
    <property type="entry name" value="VCBS_repeat"/>
    <property type="match status" value="1"/>
</dbReference>
<proteinExistence type="predicted"/>
<dbReference type="OrthoDB" id="8255587at2"/>
<evidence type="ECO:0000313" key="2">
    <source>
        <dbReference type="Proteomes" id="UP000297966"/>
    </source>
</evidence>
<dbReference type="InterPro" id="IPR010221">
    <property type="entry name" value="VCBS_dom"/>
</dbReference>